<organism evidence="1 2">
    <name type="scientific">Argiope bruennichi</name>
    <name type="common">Wasp spider</name>
    <name type="synonym">Aranea bruennichi</name>
    <dbReference type="NCBI Taxonomy" id="94029"/>
    <lineage>
        <taxon>Eukaryota</taxon>
        <taxon>Metazoa</taxon>
        <taxon>Ecdysozoa</taxon>
        <taxon>Arthropoda</taxon>
        <taxon>Chelicerata</taxon>
        <taxon>Arachnida</taxon>
        <taxon>Araneae</taxon>
        <taxon>Araneomorphae</taxon>
        <taxon>Entelegynae</taxon>
        <taxon>Araneoidea</taxon>
        <taxon>Araneidae</taxon>
        <taxon>Argiope</taxon>
    </lineage>
</organism>
<reference evidence="1" key="2">
    <citation type="submission" date="2020-06" db="EMBL/GenBank/DDBJ databases">
        <authorList>
            <person name="Sheffer M."/>
        </authorList>
    </citation>
    <scope>NUCLEOTIDE SEQUENCE</scope>
</reference>
<dbReference type="AlphaFoldDB" id="A0A8T0FW01"/>
<accession>A0A8T0FW01</accession>
<dbReference type="EMBL" id="JABXBU010000002">
    <property type="protein sequence ID" value="KAF8794398.1"/>
    <property type="molecule type" value="Genomic_DNA"/>
</dbReference>
<evidence type="ECO:0000313" key="2">
    <source>
        <dbReference type="Proteomes" id="UP000807504"/>
    </source>
</evidence>
<gene>
    <name evidence="1" type="ORF">HNY73_002385</name>
</gene>
<sequence>MMEKKAKNSHRPFRRRLLFSIKQRNFHEIDKSRGVSHRRQMTQPQLQKSPFLIEILLRPTKKRGKKKSRHDNGIENTIQGLQQAIMCVSDRPLSDIEERIHCGNCDAELDRLNGFKLVMTACLLLEKNASMGDAIDSFVHTIEE</sequence>
<protein>
    <submittedName>
        <fullName evidence="1">Uncharacterized protein</fullName>
    </submittedName>
</protein>
<keyword evidence="2" id="KW-1185">Reference proteome</keyword>
<name>A0A8T0FW01_ARGBR</name>
<proteinExistence type="predicted"/>
<evidence type="ECO:0000313" key="1">
    <source>
        <dbReference type="EMBL" id="KAF8794398.1"/>
    </source>
</evidence>
<dbReference type="Proteomes" id="UP000807504">
    <property type="component" value="Unassembled WGS sequence"/>
</dbReference>
<reference evidence="1" key="1">
    <citation type="journal article" date="2020" name="bioRxiv">
        <title>Chromosome-level reference genome of the European wasp spider Argiope bruennichi: a resource for studies on range expansion and evolutionary adaptation.</title>
        <authorList>
            <person name="Sheffer M.M."/>
            <person name="Hoppe A."/>
            <person name="Krehenwinkel H."/>
            <person name="Uhl G."/>
            <person name="Kuss A.W."/>
            <person name="Jensen L."/>
            <person name="Jensen C."/>
            <person name="Gillespie R.G."/>
            <person name="Hoff K.J."/>
            <person name="Prost S."/>
        </authorList>
    </citation>
    <scope>NUCLEOTIDE SEQUENCE</scope>
</reference>
<comment type="caution">
    <text evidence="1">The sequence shown here is derived from an EMBL/GenBank/DDBJ whole genome shotgun (WGS) entry which is preliminary data.</text>
</comment>